<dbReference type="RefSeq" id="WP_184084528.1">
    <property type="nucleotide sequence ID" value="NZ_JACHEK010000001.1"/>
</dbReference>
<feature type="domain" description="Purple acid phosphatase N-terminal" evidence="4">
    <location>
        <begin position="49"/>
        <end position="148"/>
    </location>
</feature>
<evidence type="ECO:0000259" key="3">
    <source>
        <dbReference type="Pfam" id="PF01345"/>
    </source>
</evidence>
<dbReference type="Pfam" id="PF01345">
    <property type="entry name" value="DUF11"/>
    <property type="match status" value="1"/>
</dbReference>
<dbReference type="InterPro" id="IPR008963">
    <property type="entry name" value="Purple_acid_Pase-like_N"/>
</dbReference>
<evidence type="ECO:0008006" key="7">
    <source>
        <dbReference type="Google" id="ProtNLM"/>
    </source>
</evidence>
<feature type="domain" description="Calcineurin-like phosphoesterase" evidence="2">
    <location>
        <begin position="204"/>
        <end position="461"/>
    </location>
</feature>
<dbReference type="GO" id="GO:0003993">
    <property type="term" value="F:acid phosphatase activity"/>
    <property type="evidence" value="ECO:0007669"/>
    <property type="project" value="InterPro"/>
</dbReference>
<evidence type="ECO:0000313" key="5">
    <source>
        <dbReference type="EMBL" id="MBB6142844.1"/>
    </source>
</evidence>
<accession>A0A841JXZ6</accession>
<keyword evidence="6" id="KW-1185">Reference proteome</keyword>
<proteinExistence type="predicted"/>
<keyword evidence="1" id="KW-0732">Signal</keyword>
<dbReference type="SUPFAM" id="SSF56300">
    <property type="entry name" value="Metallo-dependent phosphatases"/>
    <property type="match status" value="1"/>
</dbReference>
<evidence type="ECO:0000259" key="4">
    <source>
        <dbReference type="Pfam" id="PF16656"/>
    </source>
</evidence>
<evidence type="ECO:0000313" key="6">
    <source>
        <dbReference type="Proteomes" id="UP000538666"/>
    </source>
</evidence>
<sequence length="788" mass="84408">MKSFATTGLSPTLRALTLIAGVAFAPAVFGQQVTFSPYLQLGDNGAFGPTDQIVVAWQTDETSPKASAYKVEFQASERDRRNVTPQARVIDNYLAADPSLPTIPGAYGAHSNYTAVLSGLRYDTEYQYRVTGPGMPGGGFTSTFHTRTQSPVYSFVVVGDEGFFPTVPNSDPAIIVDYEARIAHLIHNVANLSVKGVPHLPQSGFILNTGDNVYNEGTEDNYRDFFFPVYNSDQDSNETGAPIIRSQLFFPADGNHDLGSTGVSANLLADNSAPLFSGNLSGGDALSYFNDFYFPQNGPKGFDIQNDWDVTTSVPTGFTFSYQGQSFTSPAAITAFRNSTKVDTGKGPSVQIDHQSNFSFDYGNAHVLFLDANPHLFDDNSPGGNAFNTPPPTFVAYPTPLGQWVINDLDSTKQPWKIVVYHQPAFTSGDATIVNNQMRAVAKLLEDHGVNIVFNGHDHNYQRSLPIRATARTASTPTTLAGSPAVYVDQKFNGISDTVPDGVLYLIEGAGGNRDFDGDYAPPRGSGVGLDQDDSATGTFVDEPGLTVPQGPASWLDTNLTNPEMINFFPNAGQGTKITAKLKSKIFSFGDVLVDHNKLTLYQISEPLLPTSSATSADPAPYGTDINGEALNDPIPDTQVDPATGQVISAPANGPSALLDKWTITKPEVFGSVSAKISAPSQIKAGQAFNYTISIRNSSQYSLNGTQVRFRVPQYVTFAGIPGNTVTVNGNEVILTVGRVAEGSEQKIEIPVVANPGRGFFTFDATAEVTSATALPVKTNYALTYVAK</sequence>
<dbReference type="GO" id="GO:0046872">
    <property type="term" value="F:metal ion binding"/>
    <property type="evidence" value="ECO:0007669"/>
    <property type="project" value="InterPro"/>
</dbReference>
<organism evidence="5 6">
    <name type="scientific">Silvibacterium bohemicum</name>
    <dbReference type="NCBI Taxonomy" id="1577686"/>
    <lineage>
        <taxon>Bacteria</taxon>
        <taxon>Pseudomonadati</taxon>
        <taxon>Acidobacteriota</taxon>
        <taxon>Terriglobia</taxon>
        <taxon>Terriglobales</taxon>
        <taxon>Acidobacteriaceae</taxon>
        <taxon>Silvibacterium</taxon>
    </lineage>
</organism>
<dbReference type="InterPro" id="IPR039331">
    <property type="entry name" value="PAPs-like"/>
</dbReference>
<comment type="caution">
    <text evidence="5">The sequence shown here is derived from an EMBL/GenBank/DDBJ whole genome shotgun (WGS) entry which is preliminary data.</text>
</comment>
<dbReference type="PANTHER" id="PTHR22953:SF153">
    <property type="entry name" value="PURPLE ACID PHOSPHATASE"/>
    <property type="match status" value="1"/>
</dbReference>
<dbReference type="InterPro" id="IPR015914">
    <property type="entry name" value="PAPs_N"/>
</dbReference>
<reference evidence="5 6" key="1">
    <citation type="submission" date="2020-08" db="EMBL/GenBank/DDBJ databases">
        <title>Genomic Encyclopedia of Type Strains, Phase IV (KMG-IV): sequencing the most valuable type-strain genomes for metagenomic binning, comparative biology and taxonomic classification.</title>
        <authorList>
            <person name="Goeker M."/>
        </authorList>
    </citation>
    <scope>NUCLEOTIDE SEQUENCE [LARGE SCALE GENOMIC DNA]</scope>
    <source>
        <strain evidence="5 6">DSM 103733</strain>
    </source>
</reference>
<protein>
    <recommendedName>
        <fullName evidence="7">Calcineurin-like phosphoesterase domain-containing protein</fullName>
    </recommendedName>
</protein>
<dbReference type="EMBL" id="JACHEK010000001">
    <property type="protein sequence ID" value="MBB6142844.1"/>
    <property type="molecule type" value="Genomic_DNA"/>
</dbReference>
<dbReference type="PANTHER" id="PTHR22953">
    <property type="entry name" value="ACID PHOSPHATASE RELATED"/>
    <property type="match status" value="1"/>
</dbReference>
<dbReference type="AlphaFoldDB" id="A0A841JXZ6"/>
<dbReference type="Pfam" id="PF16656">
    <property type="entry name" value="Pur_ac_phosph_N"/>
    <property type="match status" value="1"/>
</dbReference>
<dbReference type="SUPFAM" id="SSF49363">
    <property type="entry name" value="Purple acid phosphatase, N-terminal domain"/>
    <property type="match status" value="1"/>
</dbReference>
<evidence type="ECO:0000259" key="2">
    <source>
        <dbReference type="Pfam" id="PF00149"/>
    </source>
</evidence>
<gene>
    <name evidence="5" type="ORF">HNQ77_000782</name>
</gene>
<feature type="domain" description="DUF11" evidence="3">
    <location>
        <begin position="678"/>
        <end position="780"/>
    </location>
</feature>
<evidence type="ECO:0000256" key="1">
    <source>
        <dbReference type="ARBA" id="ARBA00022729"/>
    </source>
</evidence>
<dbReference type="InterPro" id="IPR001434">
    <property type="entry name" value="OmcB-like_DUF11"/>
</dbReference>
<dbReference type="Proteomes" id="UP000538666">
    <property type="component" value="Unassembled WGS sequence"/>
</dbReference>
<dbReference type="Gene3D" id="3.60.21.10">
    <property type="match status" value="1"/>
</dbReference>
<dbReference type="Pfam" id="PF00149">
    <property type="entry name" value="Metallophos"/>
    <property type="match status" value="1"/>
</dbReference>
<dbReference type="InterPro" id="IPR004843">
    <property type="entry name" value="Calcineurin-like_PHP"/>
</dbReference>
<name>A0A841JXZ6_9BACT</name>
<dbReference type="InterPro" id="IPR029052">
    <property type="entry name" value="Metallo-depent_PP-like"/>
</dbReference>